<accession>A0ABQ1E3U1</accession>
<keyword evidence="1" id="KW-0732">Signal</keyword>
<dbReference type="EMBL" id="BLYJ01000067">
    <property type="protein sequence ID" value="GFO89633.1"/>
    <property type="molecule type" value="Genomic_DNA"/>
</dbReference>
<sequence>MKKKRIGIIALMLSSALIISASATISTVFKCSAAGIDYQAYSTLNTSSTAPNKLAGGGTVATVRKNTVPAGYMMIKSTIMTSNGEVVGSSSWTQNTQYANNLVSNISYASYGTETYYGQALLKLYEGGEYKPLTVTRTPSMTKPTRSSMANNNQETQDKDAIFVNENGYTMGNATTEDSSEIRDLDFYSAIGVNGKKGYIRASEMNGPKTLDEAATYDDSSKDIPVYASDGVTVIDTFHIYGPEESSSTDTMVAATSLTE</sequence>
<feature type="signal peptide" evidence="1">
    <location>
        <begin position="1"/>
        <end position="23"/>
    </location>
</feature>
<evidence type="ECO:0000256" key="1">
    <source>
        <dbReference type="SAM" id="SignalP"/>
    </source>
</evidence>
<gene>
    <name evidence="2" type="ORF">BUFA31_27970</name>
</gene>
<evidence type="ECO:0000313" key="2">
    <source>
        <dbReference type="EMBL" id="GFO89633.1"/>
    </source>
</evidence>
<dbReference type="RefSeq" id="WP_188886879.1">
    <property type="nucleotide sequence ID" value="NZ_BLYJ01000067.1"/>
</dbReference>
<keyword evidence="3" id="KW-1185">Reference proteome</keyword>
<evidence type="ECO:0000313" key="3">
    <source>
        <dbReference type="Proteomes" id="UP000620147"/>
    </source>
</evidence>
<feature type="chain" id="PRO_5045044613" evidence="1">
    <location>
        <begin position="24"/>
        <end position="260"/>
    </location>
</feature>
<dbReference type="Proteomes" id="UP000620147">
    <property type="component" value="Unassembled WGS sequence"/>
</dbReference>
<reference evidence="2 3" key="1">
    <citation type="submission" date="2020-06" db="EMBL/GenBank/DDBJ databases">
        <title>Characterization of fructooligosaccharide metabolism and fructooligosaccharide-degrading enzymes in human commensal butyrate producers.</title>
        <authorList>
            <person name="Tanno H."/>
            <person name="Fujii T."/>
            <person name="Hirano K."/>
            <person name="Maeno S."/>
            <person name="Tonozuka T."/>
            <person name="Sakamoto M."/>
            <person name="Ohkuma M."/>
            <person name="Tochio T."/>
            <person name="Endo A."/>
        </authorList>
    </citation>
    <scope>NUCLEOTIDE SEQUENCE [LARGE SCALE GENOMIC DNA]</scope>
    <source>
        <strain evidence="2 3">JCM 31056</strain>
    </source>
</reference>
<organism evidence="2 3">
    <name type="scientific">Butyricicoccus faecihominis</name>
    <dbReference type="NCBI Taxonomy" id="1712515"/>
    <lineage>
        <taxon>Bacteria</taxon>
        <taxon>Bacillati</taxon>
        <taxon>Bacillota</taxon>
        <taxon>Clostridia</taxon>
        <taxon>Eubacteriales</taxon>
        <taxon>Butyricicoccaceae</taxon>
        <taxon>Butyricicoccus</taxon>
    </lineage>
</organism>
<proteinExistence type="predicted"/>
<protein>
    <submittedName>
        <fullName evidence="2">Uncharacterized protein</fullName>
    </submittedName>
</protein>
<name>A0ABQ1E3U1_9FIRM</name>
<comment type="caution">
    <text evidence="2">The sequence shown here is derived from an EMBL/GenBank/DDBJ whole genome shotgun (WGS) entry which is preliminary data.</text>
</comment>